<dbReference type="Proteomes" id="UP000027195">
    <property type="component" value="Unassembled WGS sequence"/>
</dbReference>
<sequence>MGRYTCNECARSFAKHHRLSRHQNDVHTKSKLFPCPEPGCSHKVTQKSNLKSHMWTQ</sequence>
<dbReference type="Pfam" id="PF00096">
    <property type="entry name" value="zf-C2H2"/>
    <property type="match status" value="2"/>
</dbReference>
<proteinExistence type="predicted"/>
<evidence type="ECO:0000256" key="5">
    <source>
        <dbReference type="ARBA" id="ARBA00023015"/>
    </source>
</evidence>
<comment type="subcellular location">
    <subcellularLocation>
        <location evidence="1">Nucleus</location>
    </subcellularLocation>
</comment>
<gene>
    <name evidence="10" type="ORF">BOTBODRAFT_25584</name>
</gene>
<reference evidence="11" key="1">
    <citation type="journal article" date="2014" name="Proc. Natl. Acad. Sci. U.S.A.">
        <title>Extensive sampling of basidiomycete genomes demonstrates inadequacy of the white-rot/brown-rot paradigm for wood decay fungi.</title>
        <authorList>
            <person name="Riley R."/>
            <person name="Salamov A.A."/>
            <person name="Brown D.W."/>
            <person name="Nagy L.G."/>
            <person name="Floudas D."/>
            <person name="Held B.W."/>
            <person name="Levasseur A."/>
            <person name="Lombard V."/>
            <person name="Morin E."/>
            <person name="Otillar R."/>
            <person name="Lindquist E.A."/>
            <person name="Sun H."/>
            <person name="LaButti K.M."/>
            <person name="Schmutz J."/>
            <person name="Jabbour D."/>
            <person name="Luo H."/>
            <person name="Baker S.E."/>
            <person name="Pisabarro A.G."/>
            <person name="Walton J.D."/>
            <person name="Blanchette R.A."/>
            <person name="Henrissat B."/>
            <person name="Martin F."/>
            <person name="Cullen D."/>
            <person name="Hibbett D.S."/>
            <person name="Grigoriev I.V."/>
        </authorList>
    </citation>
    <scope>NUCLEOTIDE SEQUENCE [LARGE SCALE GENOMIC DNA]</scope>
    <source>
        <strain evidence="11">FD-172 SS1</strain>
    </source>
</reference>
<keyword evidence="4" id="KW-0862">Zinc</keyword>
<dbReference type="PANTHER" id="PTHR46179:SF13">
    <property type="entry name" value="C2H2-TYPE DOMAIN-CONTAINING PROTEIN"/>
    <property type="match status" value="1"/>
</dbReference>
<dbReference type="InterPro" id="IPR013087">
    <property type="entry name" value="Znf_C2H2_type"/>
</dbReference>
<evidence type="ECO:0000256" key="7">
    <source>
        <dbReference type="ARBA" id="ARBA00023242"/>
    </source>
</evidence>
<evidence type="ECO:0000313" key="10">
    <source>
        <dbReference type="EMBL" id="KDQ21156.1"/>
    </source>
</evidence>
<accession>A0A067NBI9</accession>
<dbReference type="PROSITE" id="PS50157">
    <property type="entry name" value="ZINC_FINGER_C2H2_2"/>
    <property type="match status" value="1"/>
</dbReference>
<dbReference type="HOGENOM" id="CLU_002678_42_25_1"/>
<dbReference type="GO" id="GO:0006357">
    <property type="term" value="P:regulation of transcription by RNA polymerase II"/>
    <property type="evidence" value="ECO:0007669"/>
    <property type="project" value="TreeGrafter"/>
</dbReference>
<keyword evidence="7" id="KW-0539">Nucleus</keyword>
<dbReference type="InterPro" id="IPR051061">
    <property type="entry name" value="Zinc_finger_trans_reg"/>
</dbReference>
<dbReference type="PANTHER" id="PTHR46179">
    <property type="entry name" value="ZINC FINGER PROTEIN"/>
    <property type="match status" value="1"/>
</dbReference>
<dbReference type="GO" id="GO:0008270">
    <property type="term" value="F:zinc ion binding"/>
    <property type="evidence" value="ECO:0007669"/>
    <property type="project" value="UniProtKB-KW"/>
</dbReference>
<dbReference type="SUPFAM" id="SSF57667">
    <property type="entry name" value="beta-beta-alpha zinc fingers"/>
    <property type="match status" value="1"/>
</dbReference>
<keyword evidence="5" id="KW-0805">Transcription regulation</keyword>
<feature type="domain" description="C2H2-type" evidence="9">
    <location>
        <begin position="4"/>
        <end position="32"/>
    </location>
</feature>
<evidence type="ECO:0000256" key="3">
    <source>
        <dbReference type="ARBA" id="ARBA00022771"/>
    </source>
</evidence>
<dbReference type="SMART" id="SM00355">
    <property type="entry name" value="ZnF_C2H2"/>
    <property type="match status" value="2"/>
</dbReference>
<dbReference type="EMBL" id="KL198016">
    <property type="protein sequence ID" value="KDQ21156.1"/>
    <property type="molecule type" value="Genomic_DNA"/>
</dbReference>
<keyword evidence="6" id="KW-0804">Transcription</keyword>
<keyword evidence="2" id="KW-0479">Metal-binding</keyword>
<evidence type="ECO:0000259" key="9">
    <source>
        <dbReference type="PROSITE" id="PS50157"/>
    </source>
</evidence>
<organism evidence="10 11">
    <name type="scientific">Botryobasidium botryosum (strain FD-172 SS1)</name>
    <dbReference type="NCBI Taxonomy" id="930990"/>
    <lineage>
        <taxon>Eukaryota</taxon>
        <taxon>Fungi</taxon>
        <taxon>Dikarya</taxon>
        <taxon>Basidiomycota</taxon>
        <taxon>Agaricomycotina</taxon>
        <taxon>Agaricomycetes</taxon>
        <taxon>Cantharellales</taxon>
        <taxon>Botryobasidiaceae</taxon>
        <taxon>Botryobasidium</taxon>
    </lineage>
</organism>
<name>A0A067NBI9_BOTB1</name>
<evidence type="ECO:0000256" key="6">
    <source>
        <dbReference type="ARBA" id="ARBA00023163"/>
    </source>
</evidence>
<dbReference type="GO" id="GO:0005634">
    <property type="term" value="C:nucleus"/>
    <property type="evidence" value="ECO:0007669"/>
    <property type="project" value="UniProtKB-SubCell"/>
</dbReference>
<dbReference type="InterPro" id="IPR036236">
    <property type="entry name" value="Znf_C2H2_sf"/>
</dbReference>
<evidence type="ECO:0000256" key="4">
    <source>
        <dbReference type="ARBA" id="ARBA00022833"/>
    </source>
</evidence>
<evidence type="ECO:0000256" key="8">
    <source>
        <dbReference type="PROSITE-ProRule" id="PRU00042"/>
    </source>
</evidence>
<dbReference type="Gene3D" id="3.30.160.60">
    <property type="entry name" value="Classic Zinc Finger"/>
    <property type="match status" value="2"/>
</dbReference>
<dbReference type="OrthoDB" id="427030at2759"/>
<dbReference type="InParanoid" id="A0A067NBI9"/>
<dbReference type="AlphaFoldDB" id="A0A067NBI9"/>
<evidence type="ECO:0000256" key="2">
    <source>
        <dbReference type="ARBA" id="ARBA00022723"/>
    </source>
</evidence>
<dbReference type="PROSITE" id="PS00028">
    <property type="entry name" value="ZINC_FINGER_C2H2_1"/>
    <property type="match status" value="1"/>
</dbReference>
<evidence type="ECO:0000313" key="11">
    <source>
        <dbReference type="Proteomes" id="UP000027195"/>
    </source>
</evidence>
<evidence type="ECO:0000256" key="1">
    <source>
        <dbReference type="ARBA" id="ARBA00004123"/>
    </source>
</evidence>
<keyword evidence="3 8" id="KW-0863">Zinc-finger</keyword>
<protein>
    <recommendedName>
        <fullName evidence="9">C2H2-type domain-containing protein</fullName>
    </recommendedName>
</protein>
<keyword evidence="11" id="KW-1185">Reference proteome</keyword>